<evidence type="ECO:0000313" key="6">
    <source>
        <dbReference type="Proteomes" id="UP001225356"/>
    </source>
</evidence>
<dbReference type="Pfam" id="PF04075">
    <property type="entry name" value="F420H2_quin_red"/>
    <property type="match status" value="1"/>
</dbReference>
<dbReference type="CDD" id="cd12108">
    <property type="entry name" value="Hr-like"/>
    <property type="match status" value="1"/>
</dbReference>
<dbReference type="PANTHER" id="PTHR39428:SF1">
    <property type="entry name" value="F420H(2)-DEPENDENT QUINONE REDUCTASE RV1261C"/>
    <property type="match status" value="1"/>
</dbReference>
<evidence type="ECO:0000256" key="3">
    <source>
        <dbReference type="SAM" id="Coils"/>
    </source>
</evidence>
<evidence type="ECO:0000259" key="4">
    <source>
        <dbReference type="Pfam" id="PF01814"/>
    </source>
</evidence>
<dbReference type="EMBL" id="JAUSQU010000001">
    <property type="protein sequence ID" value="MDP9848856.1"/>
    <property type="molecule type" value="Genomic_DNA"/>
</dbReference>
<dbReference type="InterPro" id="IPR012349">
    <property type="entry name" value="Split_barrel_FMN-bd"/>
</dbReference>
<dbReference type="NCBIfam" id="TIGR00026">
    <property type="entry name" value="hi_GC_TIGR00026"/>
    <property type="match status" value="1"/>
</dbReference>
<evidence type="ECO:0000313" key="5">
    <source>
        <dbReference type="EMBL" id="MDP9848856.1"/>
    </source>
</evidence>
<dbReference type="Gene3D" id="1.20.120.520">
    <property type="entry name" value="nmb1532 protein domain like"/>
    <property type="match status" value="1"/>
</dbReference>
<dbReference type="RefSeq" id="WP_307566380.1">
    <property type="nucleotide sequence ID" value="NZ_JAUSQU010000001.1"/>
</dbReference>
<evidence type="ECO:0000256" key="2">
    <source>
        <dbReference type="ARBA" id="ARBA00049106"/>
    </source>
</evidence>
<organism evidence="5 6">
    <name type="scientific">Streptosporangium lutulentum</name>
    <dbReference type="NCBI Taxonomy" id="1461250"/>
    <lineage>
        <taxon>Bacteria</taxon>
        <taxon>Bacillati</taxon>
        <taxon>Actinomycetota</taxon>
        <taxon>Actinomycetes</taxon>
        <taxon>Streptosporangiales</taxon>
        <taxon>Streptosporangiaceae</taxon>
        <taxon>Streptosporangium</taxon>
    </lineage>
</organism>
<dbReference type="SUPFAM" id="SSF50475">
    <property type="entry name" value="FMN-binding split barrel"/>
    <property type="match status" value="1"/>
</dbReference>
<comment type="caution">
    <text evidence="5">The sequence shown here is derived from an EMBL/GenBank/DDBJ whole genome shotgun (WGS) entry which is preliminary data.</text>
</comment>
<reference evidence="5 6" key="1">
    <citation type="submission" date="2023-07" db="EMBL/GenBank/DDBJ databases">
        <title>Sequencing the genomes of 1000 actinobacteria strains.</title>
        <authorList>
            <person name="Klenk H.-P."/>
        </authorList>
    </citation>
    <scope>NUCLEOTIDE SEQUENCE [LARGE SCALE GENOMIC DNA]</scope>
    <source>
        <strain evidence="5 6">DSM 46740</strain>
    </source>
</reference>
<dbReference type="InterPro" id="IPR012312">
    <property type="entry name" value="Hemerythrin-like"/>
</dbReference>
<dbReference type="PANTHER" id="PTHR39428">
    <property type="entry name" value="F420H(2)-DEPENDENT QUINONE REDUCTASE RV1261C"/>
    <property type="match status" value="1"/>
</dbReference>
<comment type="catalytic activity">
    <reaction evidence="2">
        <text>oxidized coenzyme F420-(gamma-L-Glu)(n) + a quinol + H(+) = reduced coenzyme F420-(gamma-L-Glu)(n) + a quinone</text>
        <dbReference type="Rhea" id="RHEA:39663"/>
        <dbReference type="Rhea" id="RHEA-COMP:12939"/>
        <dbReference type="Rhea" id="RHEA-COMP:14378"/>
        <dbReference type="ChEBI" id="CHEBI:15378"/>
        <dbReference type="ChEBI" id="CHEBI:24646"/>
        <dbReference type="ChEBI" id="CHEBI:132124"/>
        <dbReference type="ChEBI" id="CHEBI:133980"/>
        <dbReference type="ChEBI" id="CHEBI:139511"/>
    </reaction>
</comment>
<protein>
    <submittedName>
        <fullName evidence="5">Deazaflavin-dependent oxidoreductase (Nitroreductase family)</fullName>
    </submittedName>
</protein>
<sequence>MHFDKQIIDEFRANNGHVGGRFEGARPLLLTTTGARSGEPRTTPLAYLPDGAEGMLVVAFAGGAPDTRAWYDDLRADPRATVETGVLIFDVAAEVLDGAERDAAFARAVEDDPGWADRQAETMRTIPVVALRVTGPPRDSAPSGGAYLKLVHDGFRRELALIRKELSDSGRPGLGVQLRINCLTVCQGLHHHHTGEDTMMFPGLAERHPSLAPALERLAKEHERITVLLEELKQALSGEDPLKVRAEVERLVDELEAHLTYEEEQLIPILDLA</sequence>
<dbReference type="Pfam" id="PF01814">
    <property type="entry name" value="Hemerythrin"/>
    <property type="match status" value="1"/>
</dbReference>
<evidence type="ECO:0000256" key="1">
    <source>
        <dbReference type="ARBA" id="ARBA00008710"/>
    </source>
</evidence>
<dbReference type="Proteomes" id="UP001225356">
    <property type="component" value="Unassembled WGS sequence"/>
</dbReference>
<gene>
    <name evidence="5" type="ORF">J2853_008067</name>
</gene>
<dbReference type="InterPro" id="IPR004378">
    <property type="entry name" value="F420H2_quin_Rdtase"/>
</dbReference>
<keyword evidence="3" id="KW-0175">Coiled coil</keyword>
<name>A0ABT9QR20_9ACTN</name>
<feature type="domain" description="Hemerythrin-like" evidence="4">
    <location>
        <begin position="147"/>
        <end position="270"/>
    </location>
</feature>
<proteinExistence type="inferred from homology"/>
<comment type="similarity">
    <text evidence="1">Belongs to the F420H(2)-dependent quinone reductase family.</text>
</comment>
<dbReference type="Gene3D" id="2.30.110.10">
    <property type="entry name" value="Electron Transport, Fmn-binding Protein, Chain A"/>
    <property type="match status" value="1"/>
</dbReference>
<feature type="coiled-coil region" evidence="3">
    <location>
        <begin position="215"/>
        <end position="265"/>
    </location>
</feature>
<keyword evidence="6" id="KW-1185">Reference proteome</keyword>
<accession>A0ABT9QR20</accession>